<name>A0A1Z1FA19_9SPHN</name>
<gene>
    <name evidence="2" type="ORF">A9D14_04955</name>
</gene>
<accession>A0A1Z1FA19</accession>
<evidence type="ECO:0000313" key="3">
    <source>
        <dbReference type="Proteomes" id="UP000195807"/>
    </source>
</evidence>
<dbReference type="RefSeq" id="WP_066843485.1">
    <property type="nucleotide sequence ID" value="NZ_CP019602.1"/>
</dbReference>
<reference evidence="2 3" key="1">
    <citation type="submission" date="2017-01" db="EMBL/GenBank/DDBJ databases">
        <title>Complete genome sequence of esterase-producing bacterium Croceicoccus marinus E4A9.</title>
        <authorList>
            <person name="Wu Y.-H."/>
            <person name="Cheng H."/>
            <person name="Xu L."/>
            <person name="Huo Y.-Y."/>
            <person name="Wang C.-S."/>
            <person name="Xu X.-W."/>
        </authorList>
    </citation>
    <scope>NUCLEOTIDE SEQUENCE [LARGE SCALE GENOMIC DNA]</scope>
    <source>
        <strain evidence="2 3">E4A9</strain>
    </source>
</reference>
<dbReference type="KEGG" id="cman:A9D14_04955"/>
<keyword evidence="3" id="KW-1185">Reference proteome</keyword>
<evidence type="ECO:0000256" key="1">
    <source>
        <dbReference type="SAM" id="SignalP"/>
    </source>
</evidence>
<dbReference type="AlphaFoldDB" id="A0A1Z1FA19"/>
<keyword evidence="1" id="KW-0732">Signal</keyword>
<dbReference type="STRING" id="450378.GCA_001661675_00989"/>
<feature type="chain" id="PRO_5011442636" evidence="1">
    <location>
        <begin position="25"/>
        <end position="163"/>
    </location>
</feature>
<organism evidence="2 3">
    <name type="scientific">Croceicoccus marinus</name>
    <dbReference type="NCBI Taxonomy" id="450378"/>
    <lineage>
        <taxon>Bacteria</taxon>
        <taxon>Pseudomonadati</taxon>
        <taxon>Pseudomonadota</taxon>
        <taxon>Alphaproteobacteria</taxon>
        <taxon>Sphingomonadales</taxon>
        <taxon>Erythrobacteraceae</taxon>
        <taxon>Croceicoccus</taxon>
    </lineage>
</organism>
<sequence length="163" mass="17159">MARRFALLAVALLPVALLAAPAMAAPQAISVHAGWGAFQDGRRCYAIAEAQPSSAARELQPFASISLAPDAPALQVRLSRVIRTGSAVTLQIGSRRFRLAGQGATATSRDVSTGGSRAIIAALREADTMVVHGRDQRSRYFRDIYDLTGAPTAIDAALVTCAR</sequence>
<feature type="signal peptide" evidence="1">
    <location>
        <begin position="1"/>
        <end position="24"/>
    </location>
</feature>
<dbReference type="EMBL" id="CP019602">
    <property type="protein sequence ID" value="ARU15649.1"/>
    <property type="molecule type" value="Genomic_DNA"/>
</dbReference>
<proteinExistence type="predicted"/>
<dbReference type="OrthoDB" id="7426653at2"/>
<protein>
    <submittedName>
        <fullName evidence="2">Uncharacterized protein</fullName>
    </submittedName>
</protein>
<evidence type="ECO:0000313" key="2">
    <source>
        <dbReference type="EMBL" id="ARU15649.1"/>
    </source>
</evidence>
<dbReference type="Proteomes" id="UP000195807">
    <property type="component" value="Chromosome"/>
</dbReference>